<sequence length="175" mass="19199">MNLKKYIKAFPVALILAVLAGCKPTEANYRAAYLAAKEKTEAESPVEATIYERIRKEAVNSGLIYGNDTIPMMTMPVKCTPGLSDPSMVNRYSVAVARFKQIFNARSMAERLRVQGYENATVVENGEPLYYVIASTYASADSAVVGFGKLVSDDNVKCRPPYPCILKAAIYPLAE</sequence>
<evidence type="ECO:0000313" key="1">
    <source>
        <dbReference type="EMBL" id="THG44869.1"/>
    </source>
</evidence>
<comment type="caution">
    <text evidence="1">The sequence shown here is derived from an EMBL/GenBank/DDBJ whole genome shotgun (WGS) entry which is preliminary data.</text>
</comment>
<accession>A0AC61S4B7</accession>
<organism evidence="1 2">
    <name type="scientific">Muribaculum caecicola</name>
    <dbReference type="NCBI Taxonomy" id="3038144"/>
    <lineage>
        <taxon>Bacteria</taxon>
        <taxon>Pseudomonadati</taxon>
        <taxon>Bacteroidota</taxon>
        <taxon>Bacteroidia</taxon>
        <taxon>Bacteroidales</taxon>
        <taxon>Muribaculaceae</taxon>
        <taxon>Muribaculum</taxon>
    </lineage>
</organism>
<reference evidence="1" key="1">
    <citation type="submission" date="2019-04" db="EMBL/GenBank/DDBJ databases">
        <title>Microbes associate with the intestines of laboratory mice.</title>
        <authorList>
            <person name="Navarre W."/>
            <person name="Wong E."/>
            <person name="Huang K.C."/>
            <person name="Tropini C."/>
            <person name="Ng K."/>
            <person name="Yu B."/>
        </authorList>
    </citation>
    <scope>NUCLEOTIDE SEQUENCE</scope>
    <source>
        <strain evidence="1">NM86_A22</strain>
    </source>
</reference>
<dbReference type="Proteomes" id="UP000305401">
    <property type="component" value="Unassembled WGS sequence"/>
</dbReference>
<evidence type="ECO:0000313" key="2">
    <source>
        <dbReference type="Proteomes" id="UP000305401"/>
    </source>
</evidence>
<name>A0AC61S4B7_9BACT</name>
<proteinExistence type="predicted"/>
<gene>
    <name evidence="1" type="ORF">E5990_09595</name>
</gene>
<protein>
    <submittedName>
        <fullName evidence="1">SPOR domain-containing protein</fullName>
    </submittedName>
</protein>
<dbReference type="EMBL" id="SSTG01000154">
    <property type="protein sequence ID" value="THG44869.1"/>
    <property type="molecule type" value="Genomic_DNA"/>
</dbReference>
<keyword evidence="2" id="KW-1185">Reference proteome</keyword>